<proteinExistence type="inferred from homology"/>
<evidence type="ECO:0000256" key="9">
    <source>
        <dbReference type="ARBA" id="ARBA00023004"/>
    </source>
</evidence>
<keyword evidence="6 13" id="KW-0812">Transmembrane</keyword>
<evidence type="ECO:0000256" key="12">
    <source>
        <dbReference type="PIRSR" id="PIRSR000178-1"/>
    </source>
</evidence>
<dbReference type="GO" id="GO:0006099">
    <property type="term" value="P:tricarboxylic acid cycle"/>
    <property type="evidence" value="ECO:0007669"/>
    <property type="project" value="InterPro"/>
</dbReference>
<dbReference type="GO" id="GO:0005886">
    <property type="term" value="C:plasma membrane"/>
    <property type="evidence" value="ECO:0007669"/>
    <property type="project" value="TreeGrafter"/>
</dbReference>
<keyword evidence="9 12" id="KW-0408">Iron</keyword>
<dbReference type="PANTHER" id="PTHR10978">
    <property type="entry name" value="SUCCINATE DEHYDROGENASE CYTOCHROME B560 SUBUNIT"/>
    <property type="match status" value="1"/>
</dbReference>
<dbReference type="InterPro" id="IPR018495">
    <property type="entry name" value="Succ_DH_cyt_bsu_CS"/>
</dbReference>
<dbReference type="AlphaFoldDB" id="A0A0R2TYY2"/>
<feature type="binding site" description="axial binding residue" evidence="12">
    <location>
        <position position="81"/>
    </location>
    <ligand>
        <name>heme</name>
        <dbReference type="ChEBI" id="CHEBI:30413"/>
        <note>ligand shared with second transmembrane subunit</note>
    </ligand>
    <ligandPart>
        <name>Fe</name>
        <dbReference type="ChEBI" id="CHEBI:18248"/>
    </ligandPart>
</feature>
<comment type="subunit">
    <text evidence="11">Part of an enzyme complex containing four subunits: a flavoprotein, an iron-sulfur protein, plus two membrane-anchoring proteins, SdhC and SdhD. The complex can form homotrimers.</text>
</comment>
<comment type="cofactor">
    <cofactor evidence="12">
        <name>heme</name>
        <dbReference type="ChEBI" id="CHEBI:30413"/>
    </cofactor>
    <text evidence="12">The heme is bound between the two transmembrane subunits.</text>
</comment>
<dbReference type="Gene3D" id="1.20.1300.10">
    <property type="entry name" value="Fumarate reductase/succinate dehydrogenase, transmembrane subunit"/>
    <property type="match status" value="1"/>
</dbReference>
<dbReference type="Proteomes" id="UP000051213">
    <property type="component" value="Unassembled WGS sequence"/>
</dbReference>
<evidence type="ECO:0000256" key="5">
    <source>
        <dbReference type="ARBA" id="ARBA00022617"/>
    </source>
</evidence>
<dbReference type="InterPro" id="IPR034804">
    <property type="entry name" value="SQR/QFR_C/D"/>
</dbReference>
<feature type="transmembrane region" description="Helical" evidence="13">
    <location>
        <begin position="106"/>
        <end position="127"/>
    </location>
</feature>
<evidence type="ECO:0000256" key="6">
    <source>
        <dbReference type="ARBA" id="ARBA00022692"/>
    </source>
</evidence>
<evidence type="ECO:0000313" key="14">
    <source>
        <dbReference type="EMBL" id="KRO92343.1"/>
    </source>
</evidence>
<keyword evidence="8 13" id="KW-1133">Transmembrane helix</keyword>
<comment type="function">
    <text evidence="1">Membrane-anchoring subunit of succinate dehydrogenase (SDH).</text>
</comment>
<organism evidence="14 15">
    <name type="scientific">SAR92 bacterium BACL26 MAG-121220-bin70</name>
    <dbReference type="NCBI Taxonomy" id="1655626"/>
    <lineage>
        <taxon>Bacteria</taxon>
        <taxon>Pseudomonadati</taxon>
        <taxon>Pseudomonadota</taxon>
        <taxon>Gammaproteobacteria</taxon>
        <taxon>Cellvibrionales</taxon>
        <taxon>Porticoccaceae</taxon>
        <taxon>SAR92 clade</taxon>
    </lineage>
</organism>
<dbReference type="Pfam" id="PF01127">
    <property type="entry name" value="Sdh_cyt"/>
    <property type="match status" value="1"/>
</dbReference>
<keyword evidence="7 12" id="KW-0479">Metal-binding</keyword>
<reference evidence="14 15" key="1">
    <citation type="submission" date="2015-10" db="EMBL/GenBank/DDBJ databases">
        <title>Metagenome-Assembled Genomes uncover a global brackish microbiome.</title>
        <authorList>
            <person name="Hugerth L.W."/>
            <person name="Larsson J."/>
            <person name="Alneberg J."/>
            <person name="Lindh M.V."/>
            <person name="Legrand C."/>
            <person name="Pinhassi J."/>
            <person name="Andersson A.F."/>
        </authorList>
    </citation>
    <scope>NUCLEOTIDE SEQUENCE [LARGE SCALE GENOMIC DNA]</scope>
    <source>
        <strain evidence="14">BACL26 MAG-121220-bin70</strain>
    </source>
</reference>
<comment type="subcellular location">
    <subcellularLocation>
        <location evidence="2">Membrane</location>
        <topology evidence="2">Multi-pass membrane protein</topology>
    </subcellularLocation>
</comment>
<evidence type="ECO:0000256" key="8">
    <source>
        <dbReference type="ARBA" id="ARBA00022989"/>
    </source>
</evidence>
<evidence type="ECO:0000256" key="2">
    <source>
        <dbReference type="ARBA" id="ARBA00004141"/>
    </source>
</evidence>
<accession>A0A0R2TYY2</accession>
<evidence type="ECO:0000313" key="15">
    <source>
        <dbReference type="Proteomes" id="UP000051213"/>
    </source>
</evidence>
<dbReference type="PIRSF" id="PIRSF000178">
    <property type="entry name" value="SDH_cyt_b560"/>
    <property type="match status" value="1"/>
</dbReference>
<evidence type="ECO:0000256" key="4">
    <source>
        <dbReference type="ARBA" id="ARBA00020076"/>
    </source>
</evidence>
<evidence type="ECO:0000256" key="10">
    <source>
        <dbReference type="ARBA" id="ARBA00023136"/>
    </source>
</evidence>
<gene>
    <name evidence="14" type="ORF">ABS24_07215</name>
</gene>
<keyword evidence="5 12" id="KW-0349">Heme</keyword>
<comment type="caution">
    <text evidence="14">The sequence shown here is derived from an EMBL/GenBank/DDBJ whole genome shotgun (WGS) entry which is preliminary data.</text>
</comment>
<dbReference type="PROSITE" id="PS01000">
    <property type="entry name" value="SDH_CYT_1"/>
    <property type="match status" value="1"/>
</dbReference>
<dbReference type="PANTHER" id="PTHR10978:SF5">
    <property type="entry name" value="SUCCINATE DEHYDROGENASE CYTOCHROME B560 SUBUNIT, MITOCHONDRIAL"/>
    <property type="match status" value="1"/>
</dbReference>
<dbReference type="EMBL" id="LICA01000345">
    <property type="protein sequence ID" value="KRO92343.1"/>
    <property type="molecule type" value="Genomic_DNA"/>
</dbReference>
<evidence type="ECO:0000256" key="11">
    <source>
        <dbReference type="ARBA" id="ARBA00025912"/>
    </source>
</evidence>
<feature type="transmembrane region" description="Helical" evidence="13">
    <location>
        <begin position="25"/>
        <end position="45"/>
    </location>
</feature>
<dbReference type="SUPFAM" id="SSF81343">
    <property type="entry name" value="Fumarate reductase respiratory complex transmembrane subunits"/>
    <property type="match status" value="1"/>
</dbReference>
<name>A0A0R2TYY2_9GAMM</name>
<evidence type="ECO:0000256" key="1">
    <source>
        <dbReference type="ARBA" id="ARBA00004050"/>
    </source>
</evidence>
<evidence type="ECO:0000256" key="3">
    <source>
        <dbReference type="ARBA" id="ARBA00007244"/>
    </source>
</evidence>
<sequence length="128" mass="14245">MVDKKRPVNLDIGTFSLPLTAWVSISHRISGVIMFFALAGFLWMLDASLESPENFAAIKGWFAHPLCQITIWVSLAALAYHVVAGIRHLMMDFGFGEDSFESGLTSARIVVVLSVAIIIFITAWIFLW</sequence>
<dbReference type="PROSITE" id="PS01001">
    <property type="entry name" value="SDH_CYT_2"/>
    <property type="match status" value="1"/>
</dbReference>
<protein>
    <recommendedName>
        <fullName evidence="4">Succinate dehydrogenase cytochrome b556 subunit</fullName>
    </recommendedName>
</protein>
<evidence type="ECO:0000256" key="13">
    <source>
        <dbReference type="SAM" id="Phobius"/>
    </source>
</evidence>
<dbReference type="InterPro" id="IPR014314">
    <property type="entry name" value="Succ_DH_cytb556"/>
</dbReference>
<dbReference type="GO" id="GO:0009055">
    <property type="term" value="F:electron transfer activity"/>
    <property type="evidence" value="ECO:0007669"/>
    <property type="project" value="InterPro"/>
</dbReference>
<evidence type="ECO:0000256" key="7">
    <source>
        <dbReference type="ARBA" id="ARBA00022723"/>
    </source>
</evidence>
<dbReference type="CDD" id="cd03499">
    <property type="entry name" value="SQR_TypeC_SdhC"/>
    <property type="match status" value="1"/>
</dbReference>
<feature type="transmembrane region" description="Helical" evidence="13">
    <location>
        <begin position="66"/>
        <end position="86"/>
    </location>
</feature>
<dbReference type="NCBIfam" id="TIGR02970">
    <property type="entry name" value="succ_dehyd_cytB"/>
    <property type="match status" value="1"/>
</dbReference>
<dbReference type="InterPro" id="IPR000701">
    <property type="entry name" value="SuccDH_FuR_B_TM-su"/>
</dbReference>
<keyword evidence="10 13" id="KW-0472">Membrane</keyword>
<dbReference type="GO" id="GO:0046872">
    <property type="term" value="F:metal ion binding"/>
    <property type="evidence" value="ECO:0007669"/>
    <property type="project" value="UniProtKB-KW"/>
</dbReference>
<comment type="similarity">
    <text evidence="3">Belongs to the cytochrome b560 family.</text>
</comment>